<sequence length="89" mass="9932">MTVHLQDFAAKQVLIVNFVLYECRLAELFRRLRSFRSLVKVGTTKIRKVSLRLLLGLKADSTQSAEETPTPPGHVSERVPAGTGKKDLP</sequence>
<proteinExistence type="predicted"/>
<feature type="region of interest" description="Disordered" evidence="1">
    <location>
        <begin position="61"/>
        <end position="89"/>
    </location>
</feature>
<dbReference type="Proteomes" id="UP000186817">
    <property type="component" value="Unassembled WGS sequence"/>
</dbReference>
<protein>
    <submittedName>
        <fullName evidence="2">Uncharacterized protein</fullName>
    </submittedName>
</protein>
<evidence type="ECO:0000313" key="3">
    <source>
        <dbReference type="Proteomes" id="UP000186817"/>
    </source>
</evidence>
<organism evidence="2 3">
    <name type="scientific">Symbiodinium microadriaticum</name>
    <name type="common">Dinoflagellate</name>
    <name type="synonym">Zooxanthella microadriatica</name>
    <dbReference type="NCBI Taxonomy" id="2951"/>
    <lineage>
        <taxon>Eukaryota</taxon>
        <taxon>Sar</taxon>
        <taxon>Alveolata</taxon>
        <taxon>Dinophyceae</taxon>
        <taxon>Suessiales</taxon>
        <taxon>Symbiodiniaceae</taxon>
        <taxon>Symbiodinium</taxon>
    </lineage>
</organism>
<keyword evidence="3" id="KW-1185">Reference proteome</keyword>
<dbReference type="AlphaFoldDB" id="A0A1Q9DZH8"/>
<comment type="caution">
    <text evidence="2">The sequence shown here is derived from an EMBL/GenBank/DDBJ whole genome shotgun (WGS) entry which is preliminary data.</text>
</comment>
<evidence type="ECO:0000313" key="2">
    <source>
        <dbReference type="EMBL" id="OLQ00580.1"/>
    </source>
</evidence>
<accession>A0A1Q9DZH8</accession>
<evidence type="ECO:0000256" key="1">
    <source>
        <dbReference type="SAM" id="MobiDB-lite"/>
    </source>
</evidence>
<reference evidence="2 3" key="1">
    <citation type="submission" date="2016-02" db="EMBL/GenBank/DDBJ databases">
        <title>Genome analysis of coral dinoflagellate symbionts highlights evolutionary adaptations to a symbiotic lifestyle.</title>
        <authorList>
            <person name="Aranda M."/>
            <person name="Li Y."/>
            <person name="Liew Y.J."/>
            <person name="Baumgarten S."/>
            <person name="Simakov O."/>
            <person name="Wilson M."/>
            <person name="Piel J."/>
            <person name="Ashoor H."/>
            <person name="Bougouffa S."/>
            <person name="Bajic V.B."/>
            <person name="Ryu T."/>
            <person name="Ravasi T."/>
            <person name="Bayer T."/>
            <person name="Micklem G."/>
            <person name="Kim H."/>
            <person name="Bhak J."/>
            <person name="Lajeunesse T.C."/>
            <person name="Voolstra C.R."/>
        </authorList>
    </citation>
    <scope>NUCLEOTIDE SEQUENCE [LARGE SCALE GENOMIC DNA]</scope>
    <source>
        <strain evidence="2 3">CCMP2467</strain>
    </source>
</reference>
<dbReference type="EMBL" id="LSRX01000323">
    <property type="protein sequence ID" value="OLQ00580.1"/>
    <property type="molecule type" value="Genomic_DNA"/>
</dbReference>
<name>A0A1Q9DZH8_SYMMI</name>
<gene>
    <name evidence="2" type="ORF">AK812_SmicGene16788</name>
</gene>